<evidence type="ECO:0000313" key="4">
    <source>
        <dbReference type="Proteomes" id="UP001179363"/>
    </source>
</evidence>
<dbReference type="Pfam" id="PF01075">
    <property type="entry name" value="Glyco_transf_9"/>
    <property type="match status" value="1"/>
</dbReference>
<keyword evidence="1" id="KW-0328">Glycosyltransferase</keyword>
<dbReference type="Gene3D" id="3.40.50.2000">
    <property type="entry name" value="Glycogen Phosphorylase B"/>
    <property type="match status" value="2"/>
</dbReference>
<proteinExistence type="predicted"/>
<gene>
    <name evidence="3" type="ORF">L1I30_06640</name>
</gene>
<evidence type="ECO:0000313" key="3">
    <source>
        <dbReference type="EMBL" id="MCF4101336.1"/>
    </source>
</evidence>
<dbReference type="Proteomes" id="UP001179363">
    <property type="component" value="Unassembled WGS sequence"/>
</dbReference>
<dbReference type="InterPro" id="IPR002201">
    <property type="entry name" value="Glyco_trans_9"/>
</dbReference>
<organism evidence="3 4">
    <name type="scientific">Gillisia lutea</name>
    <dbReference type="NCBI Taxonomy" id="2909668"/>
    <lineage>
        <taxon>Bacteria</taxon>
        <taxon>Pseudomonadati</taxon>
        <taxon>Bacteroidota</taxon>
        <taxon>Flavobacteriia</taxon>
        <taxon>Flavobacteriales</taxon>
        <taxon>Flavobacteriaceae</taxon>
        <taxon>Gillisia</taxon>
    </lineage>
</organism>
<reference evidence="3" key="1">
    <citation type="submission" date="2022-01" db="EMBL/GenBank/DDBJ databases">
        <title>Gillisia lutea sp. nov., isolated from marine plastic residues from the Malvarosa beach (Valencia, Spain).</title>
        <authorList>
            <person name="Vidal-Verdu A."/>
            <person name="Molina-Menor E."/>
            <person name="Satari L."/>
            <person name="Pascual J."/>
            <person name="Pereto J."/>
            <person name="Porcar M."/>
        </authorList>
    </citation>
    <scope>NUCLEOTIDE SEQUENCE</scope>
    <source>
        <strain evidence="3">M10.2A</strain>
    </source>
</reference>
<dbReference type="PANTHER" id="PTHR30160">
    <property type="entry name" value="TETRAACYLDISACCHARIDE 4'-KINASE-RELATED"/>
    <property type="match status" value="1"/>
</dbReference>
<dbReference type="EMBL" id="JAKGTH010000007">
    <property type="protein sequence ID" value="MCF4101336.1"/>
    <property type="molecule type" value="Genomic_DNA"/>
</dbReference>
<sequence length="353" mass="40630">MKILVIQQKMIGDVLTSSILFEALRHQYPEAELHYLIYPHTRAVLENNPFIDKLILFKDAYKRPINFFRFINEIKDENYNVVIDVYSKIATAVISRYSCAPLRISYNKWYTSLFYTNTFDRKFVAKTKAGQAIEKRLHLLSPLSESFPLQIKPKIYLSSTEMESAKALLLANKINKQQPLYMIAVLGSSKSKTYPPEYLAEILNLIVMETNAQLLFNYIPSQRKDAELIFNLCNTNTQKNIFLDIFGKSLREFMALTSQCDALIGNEGGAVNMAKALNTPTFAIFSPSISKENWNTYEDGAKHISVHLKDFQPEKFQDITKKQLKQLTNAYYADFKPTMITPQLKHFLTVNSI</sequence>
<protein>
    <submittedName>
        <fullName evidence="3">Glycosyltransferase family 9 protein</fullName>
    </submittedName>
</protein>
<evidence type="ECO:0000256" key="2">
    <source>
        <dbReference type="ARBA" id="ARBA00022679"/>
    </source>
</evidence>
<accession>A0ABS9EER1</accession>
<name>A0ABS9EER1_9FLAO</name>
<dbReference type="CDD" id="cd03789">
    <property type="entry name" value="GT9_LPS_heptosyltransferase"/>
    <property type="match status" value="1"/>
</dbReference>
<keyword evidence="4" id="KW-1185">Reference proteome</keyword>
<comment type="caution">
    <text evidence="3">The sequence shown here is derived from an EMBL/GenBank/DDBJ whole genome shotgun (WGS) entry which is preliminary data.</text>
</comment>
<dbReference type="PANTHER" id="PTHR30160:SF7">
    <property type="entry name" value="ADP-HEPTOSE--LPS HEPTOSYLTRANSFERASE 2"/>
    <property type="match status" value="1"/>
</dbReference>
<keyword evidence="2" id="KW-0808">Transferase</keyword>
<dbReference type="RefSeq" id="WP_236133483.1">
    <property type="nucleotide sequence ID" value="NZ_JAKGTH010000007.1"/>
</dbReference>
<dbReference type="InterPro" id="IPR051199">
    <property type="entry name" value="LPS_LOS_Heptosyltrfase"/>
</dbReference>
<evidence type="ECO:0000256" key="1">
    <source>
        <dbReference type="ARBA" id="ARBA00022676"/>
    </source>
</evidence>
<dbReference type="SUPFAM" id="SSF53756">
    <property type="entry name" value="UDP-Glycosyltransferase/glycogen phosphorylase"/>
    <property type="match status" value="1"/>
</dbReference>